<dbReference type="GO" id="GO:0006825">
    <property type="term" value="P:copper ion transport"/>
    <property type="evidence" value="ECO:0007669"/>
    <property type="project" value="InterPro"/>
</dbReference>
<keyword evidence="9" id="KW-1185">Reference proteome</keyword>
<evidence type="ECO:0000256" key="4">
    <source>
        <dbReference type="ARBA" id="ARBA00022989"/>
    </source>
</evidence>
<evidence type="ECO:0000313" key="8">
    <source>
        <dbReference type="EMBL" id="SFE71281.1"/>
    </source>
</evidence>
<dbReference type="Proteomes" id="UP000199119">
    <property type="component" value="Unassembled WGS sequence"/>
</dbReference>
<feature type="transmembrane region" description="Helical" evidence="6">
    <location>
        <begin position="202"/>
        <end position="225"/>
    </location>
</feature>
<dbReference type="Pfam" id="PF05425">
    <property type="entry name" value="CopD"/>
    <property type="match status" value="1"/>
</dbReference>
<gene>
    <name evidence="8" type="ORF">SAMN04489711_104267</name>
</gene>
<evidence type="ECO:0000256" key="3">
    <source>
        <dbReference type="ARBA" id="ARBA00022692"/>
    </source>
</evidence>
<evidence type="ECO:0000313" key="9">
    <source>
        <dbReference type="Proteomes" id="UP000199119"/>
    </source>
</evidence>
<dbReference type="PANTHER" id="PTHR34820">
    <property type="entry name" value="INNER MEMBRANE PROTEIN YEBZ"/>
    <property type="match status" value="1"/>
</dbReference>
<evidence type="ECO:0000256" key="6">
    <source>
        <dbReference type="SAM" id="Phobius"/>
    </source>
</evidence>
<dbReference type="PANTHER" id="PTHR34820:SF4">
    <property type="entry name" value="INNER MEMBRANE PROTEIN YEBZ"/>
    <property type="match status" value="1"/>
</dbReference>
<accession>A0A1I2CSJ4</accession>
<keyword evidence="4 6" id="KW-1133">Transmembrane helix</keyword>
<dbReference type="InterPro" id="IPR047689">
    <property type="entry name" value="CopD"/>
</dbReference>
<dbReference type="STRING" id="1177982.SAMN04489711_104267"/>
<feature type="transmembrane region" description="Helical" evidence="6">
    <location>
        <begin position="159"/>
        <end position="181"/>
    </location>
</feature>
<sequence length="312" mass="32794">MAGDWLTIALRLALYLDLAAAFGVALFALYALGRDERSSAVAHRFRTLVGAAAALGIVLSVWALTVLAKAMSGAQSYAELTTHVFEMLITGTHMGISWCVRIMALLLCVLLAVLRLNPTLRFVGLAASSGTALATLAWVGHGAMDDGLRGYFHLGNDIAHLWTAGAWVGAIVAFLLLATLRSDRALDAPQSMLRLLSRTSNGFARIGTLIVIVLTASGILNYLLIVGPSIGPLFSTLYGRLLLLKLALVGGMLALAAANRYRLSPGLQASLESGNTGTAVAKLRRSLSAEATLAVLVMASVAWLGILSPTQV</sequence>
<dbReference type="EMBL" id="FONX01000004">
    <property type="protein sequence ID" value="SFE71281.1"/>
    <property type="molecule type" value="Genomic_DNA"/>
</dbReference>
<organism evidence="8 9">
    <name type="scientific">Paracidovorax wautersii</name>
    <dbReference type="NCBI Taxonomy" id="1177982"/>
    <lineage>
        <taxon>Bacteria</taxon>
        <taxon>Pseudomonadati</taxon>
        <taxon>Pseudomonadota</taxon>
        <taxon>Betaproteobacteria</taxon>
        <taxon>Burkholderiales</taxon>
        <taxon>Comamonadaceae</taxon>
        <taxon>Paracidovorax</taxon>
    </lineage>
</organism>
<dbReference type="NCBIfam" id="NF033808">
    <property type="entry name" value="copper_CopD"/>
    <property type="match status" value="1"/>
</dbReference>
<feature type="transmembrane region" description="Helical" evidence="6">
    <location>
        <begin position="120"/>
        <end position="139"/>
    </location>
</feature>
<keyword evidence="2" id="KW-1003">Cell membrane</keyword>
<comment type="subcellular location">
    <subcellularLocation>
        <location evidence="1">Cell membrane</location>
        <topology evidence="1">Multi-pass membrane protein</topology>
    </subcellularLocation>
</comment>
<dbReference type="InterPro" id="IPR008457">
    <property type="entry name" value="Cu-R_CopD_dom"/>
</dbReference>
<reference evidence="9" key="1">
    <citation type="submission" date="2016-10" db="EMBL/GenBank/DDBJ databases">
        <authorList>
            <person name="Varghese N."/>
            <person name="Submissions S."/>
        </authorList>
    </citation>
    <scope>NUCLEOTIDE SEQUENCE [LARGE SCALE GENOMIC DNA]</scope>
    <source>
        <strain evidence="9">DSM 27981</strain>
    </source>
</reference>
<dbReference type="AlphaFoldDB" id="A0A1I2CSJ4"/>
<evidence type="ECO:0000256" key="1">
    <source>
        <dbReference type="ARBA" id="ARBA00004651"/>
    </source>
</evidence>
<feature type="transmembrane region" description="Helical" evidence="6">
    <location>
        <begin position="88"/>
        <end position="113"/>
    </location>
</feature>
<feature type="transmembrane region" description="Helical" evidence="6">
    <location>
        <begin position="12"/>
        <end position="33"/>
    </location>
</feature>
<name>A0A1I2CSJ4_9BURK</name>
<feature type="transmembrane region" description="Helical" evidence="6">
    <location>
        <begin position="45"/>
        <end position="68"/>
    </location>
</feature>
<evidence type="ECO:0000259" key="7">
    <source>
        <dbReference type="Pfam" id="PF05425"/>
    </source>
</evidence>
<feature type="transmembrane region" description="Helical" evidence="6">
    <location>
        <begin position="237"/>
        <end position="258"/>
    </location>
</feature>
<proteinExistence type="predicted"/>
<protein>
    <submittedName>
        <fullName evidence="8">Putative copper resistance protein D</fullName>
    </submittedName>
</protein>
<keyword evidence="5 6" id="KW-0472">Membrane</keyword>
<dbReference type="GO" id="GO:0005886">
    <property type="term" value="C:plasma membrane"/>
    <property type="evidence" value="ECO:0007669"/>
    <property type="project" value="UniProtKB-SubCell"/>
</dbReference>
<dbReference type="InterPro" id="IPR032694">
    <property type="entry name" value="CopC/D"/>
</dbReference>
<dbReference type="GeneID" id="83667126"/>
<evidence type="ECO:0000256" key="5">
    <source>
        <dbReference type="ARBA" id="ARBA00023136"/>
    </source>
</evidence>
<dbReference type="OrthoDB" id="6053803at2"/>
<feature type="transmembrane region" description="Helical" evidence="6">
    <location>
        <begin position="287"/>
        <end position="306"/>
    </location>
</feature>
<evidence type="ECO:0000256" key="2">
    <source>
        <dbReference type="ARBA" id="ARBA00022475"/>
    </source>
</evidence>
<keyword evidence="3 6" id="KW-0812">Transmembrane</keyword>
<dbReference type="RefSeq" id="WP_009517031.1">
    <property type="nucleotide sequence ID" value="NZ_FONX01000004.1"/>
</dbReference>
<feature type="domain" description="Copper resistance protein D" evidence="7">
    <location>
        <begin position="199"/>
        <end position="304"/>
    </location>
</feature>